<evidence type="ECO:0000313" key="3">
    <source>
        <dbReference type="Proteomes" id="UP000494201"/>
    </source>
</evidence>
<evidence type="ECO:0000313" key="2">
    <source>
        <dbReference type="EMBL" id="VVU47325.1"/>
    </source>
</evidence>
<evidence type="ECO:0000256" key="1">
    <source>
        <dbReference type="SAM" id="MobiDB-lite"/>
    </source>
</evidence>
<proteinExistence type="predicted"/>
<dbReference type="EMBL" id="CABVLY010000001">
    <property type="protein sequence ID" value="VVU47325.1"/>
    <property type="molecule type" value="Genomic_DNA"/>
</dbReference>
<gene>
    <name evidence="2" type="ORF">BAN20980_00014</name>
</gene>
<accession>A0A6P2G1L0</accession>
<organism evidence="2 3">
    <name type="scientific">Burkholderia anthina</name>
    <dbReference type="NCBI Taxonomy" id="179879"/>
    <lineage>
        <taxon>Bacteria</taxon>
        <taxon>Pseudomonadati</taxon>
        <taxon>Pseudomonadota</taxon>
        <taxon>Betaproteobacteria</taxon>
        <taxon>Burkholderiales</taxon>
        <taxon>Burkholderiaceae</taxon>
        <taxon>Burkholderia</taxon>
        <taxon>Burkholderia cepacia complex</taxon>
    </lineage>
</organism>
<protein>
    <submittedName>
        <fullName evidence="2">Uncharacterized protein</fullName>
    </submittedName>
</protein>
<name>A0A6P2G1L0_9BURK</name>
<feature type="region of interest" description="Disordered" evidence="1">
    <location>
        <begin position="1"/>
        <end position="34"/>
    </location>
</feature>
<dbReference type="AlphaFoldDB" id="A0A6P2G1L0"/>
<reference evidence="2 3" key="1">
    <citation type="submission" date="2019-09" db="EMBL/GenBank/DDBJ databases">
        <authorList>
            <person name="Depoorter E."/>
        </authorList>
    </citation>
    <scope>NUCLEOTIDE SEQUENCE [LARGE SCALE GENOMIC DNA]</scope>
    <source>
        <strain evidence="2">LMG 20980</strain>
    </source>
</reference>
<dbReference type="Proteomes" id="UP000494201">
    <property type="component" value="Unassembled WGS sequence"/>
</dbReference>
<sequence length="34" mass="3604">MGIDAYTANGYRLKGPAEAPVGTGSHETLEPLRM</sequence>